<dbReference type="InterPro" id="IPR001247">
    <property type="entry name" value="ExoRNase_PH_dom1"/>
</dbReference>
<accession>A0ABW2B5Y7</accession>
<feature type="domain" description="Exoribonuclease phosphorolytic" evidence="3">
    <location>
        <begin position="8"/>
        <end position="71"/>
    </location>
</feature>
<evidence type="ECO:0000313" key="4">
    <source>
        <dbReference type="EMBL" id="MFC6761165.1"/>
    </source>
</evidence>
<dbReference type="PANTHER" id="PTHR11252">
    <property type="entry name" value="POLYRIBONUCLEOTIDE NUCLEOTIDYLTRANSFERASE"/>
    <property type="match status" value="1"/>
</dbReference>
<dbReference type="SUPFAM" id="SSF54211">
    <property type="entry name" value="Ribosomal protein S5 domain 2-like"/>
    <property type="match status" value="1"/>
</dbReference>
<dbReference type="InterPro" id="IPR012162">
    <property type="entry name" value="PNPase"/>
</dbReference>
<dbReference type="InterPro" id="IPR027408">
    <property type="entry name" value="PNPase/RNase_PH_dom_sf"/>
</dbReference>
<evidence type="ECO:0000313" key="5">
    <source>
        <dbReference type="Proteomes" id="UP001596353"/>
    </source>
</evidence>
<dbReference type="Gene3D" id="3.30.230.70">
    <property type="entry name" value="GHMP Kinase, N-terminal domain"/>
    <property type="match status" value="1"/>
</dbReference>
<keyword evidence="1" id="KW-0694">RNA-binding</keyword>
<organism evidence="4 5">
    <name type="scientific">Sulfitobacter porphyrae</name>
    <dbReference type="NCBI Taxonomy" id="1246864"/>
    <lineage>
        <taxon>Bacteria</taxon>
        <taxon>Pseudomonadati</taxon>
        <taxon>Pseudomonadota</taxon>
        <taxon>Alphaproteobacteria</taxon>
        <taxon>Rhodobacterales</taxon>
        <taxon>Roseobacteraceae</taxon>
        <taxon>Sulfitobacter</taxon>
    </lineage>
</organism>
<protein>
    <recommendedName>
        <fullName evidence="3">Exoribonuclease phosphorolytic domain-containing protein</fullName>
    </recommendedName>
</protein>
<dbReference type="EMBL" id="JBHSWG010000001">
    <property type="protein sequence ID" value="MFC6761165.1"/>
    <property type="molecule type" value="Genomic_DNA"/>
</dbReference>
<dbReference type="PANTHER" id="PTHR11252:SF0">
    <property type="entry name" value="POLYRIBONUCLEOTIDE NUCLEOTIDYLTRANSFERASE 1, MITOCHONDRIAL"/>
    <property type="match status" value="1"/>
</dbReference>
<evidence type="ECO:0000259" key="3">
    <source>
        <dbReference type="Pfam" id="PF01138"/>
    </source>
</evidence>
<dbReference type="InterPro" id="IPR020568">
    <property type="entry name" value="Ribosomal_Su5_D2-typ_SF"/>
</dbReference>
<dbReference type="Proteomes" id="UP001596353">
    <property type="component" value="Unassembled WGS sequence"/>
</dbReference>
<keyword evidence="5" id="KW-1185">Reference proteome</keyword>
<evidence type="ECO:0000256" key="2">
    <source>
        <dbReference type="SAM" id="MobiDB-lite"/>
    </source>
</evidence>
<name>A0ABW2B5Y7_9RHOB</name>
<feature type="region of interest" description="Disordered" evidence="2">
    <location>
        <begin position="71"/>
        <end position="116"/>
    </location>
</feature>
<comment type="caution">
    <text evidence="4">The sequence shown here is derived from an EMBL/GenBank/DDBJ whole genome shotgun (WGS) entry which is preliminary data.</text>
</comment>
<reference evidence="5" key="1">
    <citation type="journal article" date="2019" name="Int. J. Syst. Evol. Microbiol.">
        <title>The Global Catalogue of Microorganisms (GCM) 10K type strain sequencing project: providing services to taxonomists for standard genome sequencing and annotation.</title>
        <authorList>
            <consortium name="The Broad Institute Genomics Platform"/>
            <consortium name="The Broad Institute Genome Sequencing Center for Infectious Disease"/>
            <person name="Wu L."/>
            <person name="Ma J."/>
        </authorList>
    </citation>
    <scope>NUCLEOTIDE SEQUENCE [LARGE SCALE GENOMIC DNA]</scope>
    <source>
        <strain evidence="5">CCUG 66188</strain>
    </source>
</reference>
<gene>
    <name evidence="4" type="ORF">ACFQFQ_19540</name>
</gene>
<proteinExistence type="predicted"/>
<sequence>MQWGEETLTLETGKVARQADGSVIATLGETSVMANVTYARQQKPGQDFFPLTVHYQEKYYAAKQGAGWLLQARSAPDRKRNADSAPDRPSDPPAFRPRLQERSAGDVHRAEPRSGQ</sequence>
<feature type="compositionally biased region" description="Basic and acidic residues" evidence="2">
    <location>
        <begin position="98"/>
        <end position="116"/>
    </location>
</feature>
<evidence type="ECO:0000256" key="1">
    <source>
        <dbReference type="ARBA" id="ARBA00022884"/>
    </source>
</evidence>
<dbReference type="Pfam" id="PF01138">
    <property type="entry name" value="RNase_PH"/>
    <property type="match status" value="1"/>
</dbReference>
<feature type="compositionally biased region" description="Basic and acidic residues" evidence="2">
    <location>
        <begin position="75"/>
        <end position="90"/>
    </location>
</feature>